<feature type="domain" description="Isochorismatase-like" evidence="2">
    <location>
        <begin position="5"/>
        <end position="167"/>
    </location>
</feature>
<reference evidence="3 4" key="1">
    <citation type="submission" date="2024-09" db="EMBL/GenBank/DDBJ databases">
        <authorList>
            <person name="Sun Q."/>
            <person name="Mori K."/>
        </authorList>
    </citation>
    <scope>NUCLEOTIDE SEQUENCE [LARGE SCALE GENOMIC DNA]</scope>
    <source>
        <strain evidence="3 4">CECT 8064</strain>
    </source>
</reference>
<dbReference type="PANTHER" id="PTHR43540">
    <property type="entry name" value="PEROXYUREIDOACRYLATE/UREIDOACRYLATE AMIDOHYDROLASE-RELATED"/>
    <property type="match status" value="1"/>
</dbReference>
<gene>
    <name evidence="3" type="ORF">ACFFUV_06655</name>
</gene>
<proteinExistence type="predicted"/>
<accession>A0ABV5HKC0</accession>
<dbReference type="Gene3D" id="3.40.50.850">
    <property type="entry name" value="Isochorismatase-like"/>
    <property type="match status" value="1"/>
</dbReference>
<dbReference type="InterPro" id="IPR036380">
    <property type="entry name" value="Isochorismatase-like_sf"/>
</dbReference>
<evidence type="ECO:0000313" key="4">
    <source>
        <dbReference type="Proteomes" id="UP001589645"/>
    </source>
</evidence>
<organism evidence="3 4">
    <name type="scientific">Vibrio olivae</name>
    <dbReference type="NCBI Taxonomy" id="1243002"/>
    <lineage>
        <taxon>Bacteria</taxon>
        <taxon>Pseudomonadati</taxon>
        <taxon>Pseudomonadota</taxon>
        <taxon>Gammaproteobacteria</taxon>
        <taxon>Vibrionales</taxon>
        <taxon>Vibrionaceae</taxon>
        <taxon>Vibrio</taxon>
    </lineage>
</organism>
<evidence type="ECO:0000313" key="3">
    <source>
        <dbReference type="EMBL" id="MFB9134655.1"/>
    </source>
</evidence>
<evidence type="ECO:0000256" key="1">
    <source>
        <dbReference type="ARBA" id="ARBA00022801"/>
    </source>
</evidence>
<name>A0ABV5HKC0_9VIBR</name>
<dbReference type="EMBL" id="JBHMEP010000001">
    <property type="protein sequence ID" value="MFB9134655.1"/>
    <property type="molecule type" value="Genomic_DNA"/>
</dbReference>
<keyword evidence="1" id="KW-0378">Hydrolase</keyword>
<keyword evidence="4" id="KW-1185">Reference proteome</keyword>
<comment type="caution">
    <text evidence="3">The sequence shown here is derived from an EMBL/GenBank/DDBJ whole genome shotgun (WGS) entry which is preliminary data.</text>
</comment>
<dbReference type="Proteomes" id="UP001589645">
    <property type="component" value="Unassembled WGS sequence"/>
</dbReference>
<dbReference type="InterPro" id="IPR000868">
    <property type="entry name" value="Isochorismatase-like_dom"/>
</dbReference>
<dbReference type="PANTHER" id="PTHR43540:SF15">
    <property type="entry name" value="BLR5631 PROTEIN"/>
    <property type="match status" value="1"/>
</dbReference>
<dbReference type="SUPFAM" id="SSF52499">
    <property type="entry name" value="Isochorismatase-like hydrolases"/>
    <property type="match status" value="1"/>
</dbReference>
<dbReference type="RefSeq" id="WP_390190646.1">
    <property type="nucleotide sequence ID" value="NZ_JBHMEP010000001.1"/>
</dbReference>
<protein>
    <submittedName>
        <fullName evidence="3">Isochorismatase family protein</fullName>
    </submittedName>
</protein>
<sequence length="178" mass="19747">MTKQALIVIDIQNDYFPNGKYPLWNSDATLNNILQAIETAQHNAMEVIVVQHIAQSEHAPFFVANSEGVKLHSRLLAVSPDSAIITKHSADSFWQTELDAVLTQLEVQSVFVAGMMTQNCITHTALSKTAEKYQISILKECCTTVDEILHNIALNALSTRVPLLTTEEMVSRSPNINQ</sequence>
<dbReference type="Pfam" id="PF00857">
    <property type="entry name" value="Isochorismatase"/>
    <property type="match status" value="1"/>
</dbReference>
<dbReference type="InterPro" id="IPR050272">
    <property type="entry name" value="Isochorismatase-like_hydrls"/>
</dbReference>
<evidence type="ECO:0000259" key="2">
    <source>
        <dbReference type="Pfam" id="PF00857"/>
    </source>
</evidence>